<evidence type="ECO:0000256" key="3">
    <source>
        <dbReference type="ARBA" id="ARBA00022771"/>
    </source>
</evidence>
<name>A0A4Y7K4H1_PAPSO</name>
<dbReference type="EMBL" id="CM010720">
    <property type="protein sequence ID" value="RZC67111.1"/>
    <property type="molecule type" value="Genomic_DNA"/>
</dbReference>
<dbReference type="InterPro" id="IPR047192">
    <property type="entry name" value="Euk_RPA1_DBD_C"/>
</dbReference>
<keyword evidence="2" id="KW-0479">Metal-binding</keyword>
<organism evidence="8 9">
    <name type="scientific">Papaver somniferum</name>
    <name type="common">Opium poppy</name>
    <dbReference type="NCBI Taxonomy" id="3469"/>
    <lineage>
        <taxon>Eukaryota</taxon>
        <taxon>Viridiplantae</taxon>
        <taxon>Streptophyta</taxon>
        <taxon>Embryophyta</taxon>
        <taxon>Tracheophyta</taxon>
        <taxon>Spermatophyta</taxon>
        <taxon>Magnoliopsida</taxon>
        <taxon>Ranunculales</taxon>
        <taxon>Papaveraceae</taxon>
        <taxon>Papaveroideae</taxon>
        <taxon>Papaver</taxon>
    </lineage>
</organism>
<dbReference type="Gene3D" id="2.40.50.140">
    <property type="entry name" value="Nucleic acid-binding proteins"/>
    <property type="match status" value="1"/>
</dbReference>
<dbReference type="PANTHER" id="PTHR47165:SF4">
    <property type="entry name" value="OS03G0429900 PROTEIN"/>
    <property type="match status" value="1"/>
</dbReference>
<evidence type="ECO:0000256" key="2">
    <source>
        <dbReference type="ARBA" id="ARBA00022723"/>
    </source>
</evidence>
<dbReference type="PANTHER" id="PTHR47165">
    <property type="entry name" value="OS03G0429900 PROTEIN"/>
    <property type="match status" value="1"/>
</dbReference>
<evidence type="ECO:0000313" key="9">
    <source>
        <dbReference type="Proteomes" id="UP000316621"/>
    </source>
</evidence>
<dbReference type="GO" id="GO:0008270">
    <property type="term" value="F:zinc ion binding"/>
    <property type="evidence" value="ECO:0007669"/>
    <property type="project" value="UniProtKB-KW"/>
</dbReference>
<dbReference type="CDD" id="cd04476">
    <property type="entry name" value="RPA1_DBD_C"/>
    <property type="match status" value="1"/>
</dbReference>
<dbReference type="STRING" id="3469.A0A4Y7K4H1"/>
<evidence type="ECO:0000313" key="8">
    <source>
        <dbReference type="EMBL" id="RZC67111.1"/>
    </source>
</evidence>
<dbReference type="SUPFAM" id="SSF50249">
    <property type="entry name" value="Nucleic acid-binding proteins"/>
    <property type="match status" value="1"/>
</dbReference>
<dbReference type="OMA" id="LEMEVQD"/>
<keyword evidence="5" id="KW-0238">DNA-binding</keyword>
<feature type="region of interest" description="Disordered" evidence="6">
    <location>
        <begin position="189"/>
        <end position="236"/>
    </location>
</feature>
<gene>
    <name evidence="8" type="ORF">C5167_010791</name>
</gene>
<reference evidence="8 9" key="1">
    <citation type="journal article" date="2018" name="Science">
        <title>The opium poppy genome and morphinan production.</title>
        <authorList>
            <person name="Guo L."/>
            <person name="Winzer T."/>
            <person name="Yang X."/>
            <person name="Li Y."/>
            <person name="Ning Z."/>
            <person name="He Z."/>
            <person name="Teodor R."/>
            <person name="Lu Y."/>
            <person name="Bowser T.A."/>
            <person name="Graham I.A."/>
            <person name="Ye K."/>
        </authorList>
    </citation>
    <scope>NUCLEOTIDE SEQUENCE [LARGE SCALE GENOMIC DNA]</scope>
    <source>
        <strain evidence="9">cv. HN1</strain>
        <tissue evidence="8">Leaves</tissue>
    </source>
</reference>
<dbReference type="InterPro" id="IPR013955">
    <property type="entry name" value="Rep_factor-A_C"/>
</dbReference>
<comment type="similarity">
    <text evidence="1">Belongs to the replication factor A protein 1 family.</text>
</comment>
<proteinExistence type="inferred from homology"/>
<dbReference type="Gramene" id="RZC67111">
    <property type="protein sequence ID" value="RZC67111"/>
    <property type="gene ID" value="C5167_010791"/>
</dbReference>
<keyword evidence="4" id="KW-0862">Zinc</keyword>
<dbReference type="InterPro" id="IPR012340">
    <property type="entry name" value="NA-bd_OB-fold"/>
</dbReference>
<evidence type="ECO:0000259" key="7">
    <source>
        <dbReference type="Pfam" id="PF08646"/>
    </source>
</evidence>
<feature type="domain" description="Replication factor A C-terminal" evidence="7">
    <location>
        <begin position="31"/>
        <end position="165"/>
    </location>
</feature>
<dbReference type="Pfam" id="PF08646">
    <property type="entry name" value="Rep_fac-A_C"/>
    <property type="match status" value="1"/>
</dbReference>
<evidence type="ECO:0000256" key="4">
    <source>
        <dbReference type="ARBA" id="ARBA00022833"/>
    </source>
</evidence>
<keyword evidence="9" id="KW-1185">Reference proteome</keyword>
<evidence type="ECO:0000256" key="5">
    <source>
        <dbReference type="ARBA" id="ARBA00023125"/>
    </source>
</evidence>
<dbReference type="AlphaFoldDB" id="A0A4Y7K4H1"/>
<evidence type="ECO:0000256" key="6">
    <source>
        <dbReference type="SAM" id="MobiDB-lite"/>
    </source>
</evidence>
<accession>A0A4Y7K4H1</accession>
<dbReference type="Proteomes" id="UP000316621">
    <property type="component" value="Chromosome 6"/>
</dbReference>
<keyword evidence="3" id="KW-0863">Zinc-finger</keyword>
<evidence type="ECO:0000256" key="1">
    <source>
        <dbReference type="ARBA" id="ARBA00005690"/>
    </source>
</evidence>
<dbReference type="GO" id="GO:0003677">
    <property type="term" value="F:DNA binding"/>
    <property type="evidence" value="ECO:0007669"/>
    <property type="project" value="UniProtKB-KW"/>
</dbReference>
<sequence length="236" mass="26889">MVGELAIQNRKSILELLDAVWDPKTQENNIFSCRATIQSILDLWSYSSCEKCSKKVEICGNKTWCTTCQMEVTAVPRYRLEMEVQDSTGTTSFVAFDREVENLVLAAPATAMSKIEQGDHPAKEFETLYLHHQLEFQIKLTEFNMKQQVKTFTAQKMFQIHNSEVKGAEMMNSEPNSQEMKDTDRISVEEMETKGKPVSTSDAESTELKNSRTYKHILSTIKTEEKSPECEGNPPK</sequence>
<protein>
    <recommendedName>
        <fullName evidence="7">Replication factor A C-terminal domain-containing protein</fullName>
    </recommendedName>
</protein>